<evidence type="ECO:0000259" key="10">
    <source>
        <dbReference type="Pfam" id="PF04290"/>
    </source>
</evidence>
<dbReference type="Pfam" id="PF04290">
    <property type="entry name" value="DctQ"/>
    <property type="match status" value="1"/>
</dbReference>
<gene>
    <name evidence="11" type="ORF">QLQ84_01590</name>
</gene>
<feature type="transmembrane region" description="Helical" evidence="9">
    <location>
        <begin position="131"/>
        <end position="153"/>
    </location>
</feature>
<evidence type="ECO:0000256" key="1">
    <source>
        <dbReference type="ARBA" id="ARBA00004429"/>
    </source>
</evidence>
<keyword evidence="4 9" id="KW-0997">Cell inner membrane</keyword>
<dbReference type="Proteomes" id="UP001244242">
    <property type="component" value="Unassembled WGS sequence"/>
</dbReference>
<dbReference type="InterPro" id="IPR007387">
    <property type="entry name" value="TRAP_DctQ"/>
</dbReference>
<feature type="transmembrane region" description="Helical" evidence="9">
    <location>
        <begin position="46"/>
        <end position="67"/>
    </location>
</feature>
<evidence type="ECO:0000256" key="3">
    <source>
        <dbReference type="ARBA" id="ARBA00022475"/>
    </source>
</evidence>
<sequence length="185" mass="20459">MHALVSLIDRITGATGVIGACLVAPLIIASCYEVIARYVFGAPTVWAFELGYMLTGANFLLGMAYTLREQAHIRIEVFYQFFSARTKAIIDSLTYVLIVVPICSWLAYGLYEYALNSYLEQETSGMSAWNPMIWPFRITFAIGFATLVLQAVAELIRAADMLYHGDEPKLVVELGTKTSQPAEGV</sequence>
<comment type="subcellular location">
    <subcellularLocation>
        <location evidence="1 9">Cell inner membrane</location>
        <topology evidence="1 9">Multi-pass membrane protein</topology>
    </subcellularLocation>
</comment>
<proteinExistence type="inferred from homology"/>
<name>A0ABT6VER0_9GAMM</name>
<comment type="caution">
    <text evidence="11">The sequence shown here is derived from an EMBL/GenBank/DDBJ whole genome shotgun (WGS) entry which is preliminary data.</text>
</comment>
<evidence type="ECO:0000256" key="9">
    <source>
        <dbReference type="RuleBase" id="RU369079"/>
    </source>
</evidence>
<dbReference type="PANTHER" id="PTHR35011">
    <property type="entry name" value="2,3-DIKETO-L-GULONATE TRAP TRANSPORTER SMALL PERMEASE PROTEIN YIAM"/>
    <property type="match status" value="1"/>
</dbReference>
<keyword evidence="3" id="KW-1003">Cell membrane</keyword>
<keyword evidence="6 9" id="KW-1133">Transmembrane helix</keyword>
<feature type="transmembrane region" description="Helical" evidence="9">
    <location>
        <begin position="88"/>
        <end position="111"/>
    </location>
</feature>
<keyword evidence="5 9" id="KW-0812">Transmembrane</keyword>
<dbReference type="PANTHER" id="PTHR35011:SF4">
    <property type="entry name" value="SLL1102 PROTEIN"/>
    <property type="match status" value="1"/>
</dbReference>
<dbReference type="RefSeq" id="WP_282720038.1">
    <property type="nucleotide sequence ID" value="NZ_JASCQO010000008.1"/>
</dbReference>
<dbReference type="EMBL" id="JASCQO010000008">
    <property type="protein sequence ID" value="MDI5932473.1"/>
    <property type="molecule type" value="Genomic_DNA"/>
</dbReference>
<evidence type="ECO:0000256" key="7">
    <source>
        <dbReference type="ARBA" id="ARBA00023136"/>
    </source>
</evidence>
<evidence type="ECO:0000256" key="6">
    <source>
        <dbReference type="ARBA" id="ARBA00022989"/>
    </source>
</evidence>
<keyword evidence="7 9" id="KW-0472">Membrane</keyword>
<comment type="subunit">
    <text evidence="9">The complex comprises the extracytoplasmic solute receptor protein and the two transmembrane proteins.</text>
</comment>
<evidence type="ECO:0000256" key="5">
    <source>
        <dbReference type="ARBA" id="ARBA00022692"/>
    </source>
</evidence>
<dbReference type="InterPro" id="IPR055348">
    <property type="entry name" value="DctQ"/>
</dbReference>
<evidence type="ECO:0000313" key="12">
    <source>
        <dbReference type="Proteomes" id="UP001244242"/>
    </source>
</evidence>
<evidence type="ECO:0000256" key="8">
    <source>
        <dbReference type="ARBA" id="ARBA00038436"/>
    </source>
</evidence>
<keyword evidence="2 9" id="KW-0813">Transport</keyword>
<comment type="similarity">
    <text evidence="8 9">Belongs to the TRAP transporter small permease family.</text>
</comment>
<evidence type="ECO:0000313" key="11">
    <source>
        <dbReference type="EMBL" id="MDI5932473.1"/>
    </source>
</evidence>
<comment type="function">
    <text evidence="9">Part of the tripartite ATP-independent periplasmic (TRAP) transport system.</text>
</comment>
<evidence type="ECO:0000256" key="4">
    <source>
        <dbReference type="ARBA" id="ARBA00022519"/>
    </source>
</evidence>
<evidence type="ECO:0000256" key="2">
    <source>
        <dbReference type="ARBA" id="ARBA00022448"/>
    </source>
</evidence>
<accession>A0ABT6VER0</accession>
<feature type="transmembrane region" description="Helical" evidence="9">
    <location>
        <begin position="12"/>
        <end position="40"/>
    </location>
</feature>
<reference evidence="11 12" key="1">
    <citation type="submission" date="2023-04" db="EMBL/GenBank/DDBJ databases">
        <title>Halomonas strains isolated from rhizosphere soil.</title>
        <authorList>
            <person name="Xu L."/>
            <person name="Sun J.-Q."/>
        </authorList>
    </citation>
    <scope>NUCLEOTIDE SEQUENCE [LARGE SCALE GENOMIC DNA]</scope>
    <source>
        <strain evidence="11 12">LN1S58</strain>
    </source>
</reference>
<feature type="domain" description="Tripartite ATP-independent periplasmic transporters DctQ component" evidence="10">
    <location>
        <begin position="27"/>
        <end position="159"/>
    </location>
</feature>
<keyword evidence="12" id="KW-1185">Reference proteome</keyword>
<protein>
    <recommendedName>
        <fullName evidence="9">TRAP transporter small permease protein</fullName>
    </recommendedName>
</protein>
<organism evidence="11 12">
    <name type="scientific">Halomonas kalidii</name>
    <dbReference type="NCBI Taxonomy" id="3043293"/>
    <lineage>
        <taxon>Bacteria</taxon>
        <taxon>Pseudomonadati</taxon>
        <taxon>Pseudomonadota</taxon>
        <taxon>Gammaproteobacteria</taxon>
        <taxon>Oceanospirillales</taxon>
        <taxon>Halomonadaceae</taxon>
        <taxon>Halomonas</taxon>
    </lineage>
</organism>